<proteinExistence type="predicted"/>
<comment type="caution">
    <text evidence="1">The sequence shown here is derived from an EMBL/GenBank/DDBJ whole genome shotgun (WGS) entry which is preliminary data.</text>
</comment>
<feature type="non-terminal residue" evidence="1">
    <location>
        <position position="1"/>
    </location>
</feature>
<reference evidence="1" key="1">
    <citation type="journal article" date="2014" name="Front. Microbiol.">
        <title>High frequency of phylogenetically diverse reductive dehalogenase-homologous genes in deep subseafloor sedimentary metagenomes.</title>
        <authorList>
            <person name="Kawai M."/>
            <person name="Futagami T."/>
            <person name="Toyoda A."/>
            <person name="Takaki Y."/>
            <person name="Nishi S."/>
            <person name="Hori S."/>
            <person name="Arai W."/>
            <person name="Tsubouchi T."/>
            <person name="Morono Y."/>
            <person name="Uchiyama I."/>
            <person name="Ito T."/>
            <person name="Fujiyama A."/>
            <person name="Inagaki F."/>
            <person name="Takami H."/>
        </authorList>
    </citation>
    <scope>NUCLEOTIDE SEQUENCE</scope>
    <source>
        <strain evidence="1">Expedition CK06-06</strain>
    </source>
</reference>
<gene>
    <name evidence="1" type="ORF">S03H2_27769</name>
</gene>
<sequence length="32" mass="3676">VLEIFKFFEWKKILFILSSPSPVVSPPNKLGD</sequence>
<evidence type="ECO:0000313" key="1">
    <source>
        <dbReference type="EMBL" id="GAH51711.1"/>
    </source>
</evidence>
<protein>
    <submittedName>
        <fullName evidence="1">Uncharacterized protein</fullName>
    </submittedName>
</protein>
<dbReference type="EMBL" id="BARU01016714">
    <property type="protein sequence ID" value="GAH51711.1"/>
    <property type="molecule type" value="Genomic_DNA"/>
</dbReference>
<organism evidence="1">
    <name type="scientific">marine sediment metagenome</name>
    <dbReference type="NCBI Taxonomy" id="412755"/>
    <lineage>
        <taxon>unclassified sequences</taxon>
        <taxon>metagenomes</taxon>
        <taxon>ecological metagenomes</taxon>
    </lineage>
</organism>
<dbReference type="AlphaFoldDB" id="X1G1C9"/>
<name>X1G1C9_9ZZZZ</name>
<accession>X1G1C9</accession>